<dbReference type="PaxDb" id="284590-B5FV94"/>
<proteinExistence type="predicted"/>
<dbReference type="GeneID" id="9487428"/>
<dbReference type="AlphaFoldDB" id="B5FV94"/>
<gene>
    <name evidence="1" type="ORF">KLLA0_F00843g</name>
</gene>
<organism evidence="1 2">
    <name type="scientific">Kluyveromyces lactis (strain ATCC 8585 / CBS 2359 / DSM 70799 / NBRC 1267 / NRRL Y-1140 / WM37)</name>
    <name type="common">Yeast</name>
    <name type="synonym">Candida sphaerica</name>
    <dbReference type="NCBI Taxonomy" id="284590"/>
    <lineage>
        <taxon>Eukaryota</taxon>
        <taxon>Fungi</taxon>
        <taxon>Dikarya</taxon>
        <taxon>Ascomycota</taxon>
        <taxon>Saccharomycotina</taxon>
        <taxon>Saccharomycetes</taxon>
        <taxon>Saccharomycetales</taxon>
        <taxon>Saccharomycetaceae</taxon>
        <taxon>Kluyveromyces</taxon>
    </lineage>
</organism>
<dbReference type="InParanoid" id="B5FV94"/>
<dbReference type="HOGENOM" id="CLU_2333895_0_0_1"/>
<dbReference type="RefSeq" id="XP_002999423.1">
    <property type="nucleotide sequence ID" value="XM_002999377.1"/>
</dbReference>
<dbReference type="KEGG" id="kla:KLLA0_F00843g"/>
<protein>
    <submittedName>
        <fullName evidence="1">KLLA0F00843p</fullName>
    </submittedName>
</protein>
<name>B5FV94_KLULA</name>
<sequence length="98" mass="11557">MKLLLSIYLVHVQEEPEQLQVDEVEPLHEQPEEDIVIDLFVCVLVSETYPFVEFFKLNEWVFKMLKVVSSVQRSTLRDSNCSVIYVFLVDMFPYESPV</sequence>
<dbReference type="Proteomes" id="UP000000598">
    <property type="component" value="Chromosome F"/>
</dbReference>
<keyword evidence="2" id="KW-1185">Reference proteome</keyword>
<reference evidence="1 2" key="1">
    <citation type="journal article" date="2004" name="Nature">
        <title>Genome evolution in yeasts.</title>
        <authorList>
            <consortium name="Genolevures"/>
            <person name="Dujon B."/>
            <person name="Sherman D."/>
            <person name="Fischer G."/>
            <person name="Durrens P."/>
            <person name="Casaregola S."/>
            <person name="Lafontaine I."/>
            <person name="de Montigny J."/>
            <person name="Marck C."/>
            <person name="Neuveglise C."/>
            <person name="Talla E."/>
            <person name="Goffard N."/>
            <person name="Frangeul L."/>
            <person name="Aigle M."/>
            <person name="Anthouard V."/>
            <person name="Babour A."/>
            <person name="Barbe V."/>
            <person name="Barnay S."/>
            <person name="Blanchin S."/>
            <person name="Beckerich J.M."/>
            <person name="Beyne E."/>
            <person name="Bleykasten C."/>
            <person name="Boisrame A."/>
            <person name="Boyer J."/>
            <person name="Cattolico L."/>
            <person name="Confanioleri F."/>
            <person name="de Daruvar A."/>
            <person name="Despons L."/>
            <person name="Fabre E."/>
            <person name="Fairhead C."/>
            <person name="Ferry-Dumazet H."/>
            <person name="Groppi A."/>
            <person name="Hantraye F."/>
            <person name="Hennequin C."/>
            <person name="Jauniaux N."/>
            <person name="Joyet P."/>
            <person name="Kachouri R."/>
            <person name="Kerrest A."/>
            <person name="Koszul R."/>
            <person name="Lemaire M."/>
            <person name="Lesur I."/>
            <person name="Ma L."/>
            <person name="Muller H."/>
            <person name="Nicaud J.M."/>
            <person name="Nikolski M."/>
            <person name="Oztas S."/>
            <person name="Ozier-Kalogeropoulos O."/>
            <person name="Pellenz S."/>
            <person name="Potier S."/>
            <person name="Richard G.F."/>
            <person name="Straub M.L."/>
            <person name="Suleau A."/>
            <person name="Swennene D."/>
            <person name="Tekaia F."/>
            <person name="Wesolowski-Louvel M."/>
            <person name="Westhof E."/>
            <person name="Wirth B."/>
            <person name="Zeniou-Meyer M."/>
            <person name="Zivanovic I."/>
            <person name="Bolotin-Fukuhara M."/>
            <person name="Thierry A."/>
            <person name="Bouchier C."/>
            <person name="Caudron B."/>
            <person name="Scarpelli C."/>
            <person name="Gaillardin C."/>
            <person name="Weissenbach J."/>
            <person name="Wincker P."/>
            <person name="Souciet J.L."/>
        </authorList>
    </citation>
    <scope>NUCLEOTIDE SEQUENCE [LARGE SCALE GENOMIC DNA]</scope>
    <source>
        <strain evidence="2">ATCC 8585 / CBS 2359 / DSM 70799 / NBRC 1267 / NRRL Y-1140 / WM37</strain>
    </source>
</reference>
<evidence type="ECO:0000313" key="2">
    <source>
        <dbReference type="Proteomes" id="UP000000598"/>
    </source>
</evidence>
<evidence type="ECO:0000313" key="1">
    <source>
        <dbReference type="EMBL" id="CAR64389.1"/>
    </source>
</evidence>
<accession>B5FV94</accession>
<dbReference type="EMBL" id="CR382126">
    <property type="protein sequence ID" value="CAR64389.1"/>
    <property type="molecule type" value="Genomic_DNA"/>
</dbReference>